<proteinExistence type="inferred from homology"/>
<dbReference type="SUPFAM" id="SSF54373">
    <property type="entry name" value="FAD-linked reductases, C-terminal domain"/>
    <property type="match status" value="1"/>
</dbReference>
<reference evidence="4" key="1">
    <citation type="journal article" date="2021" name="Nat. Commun.">
        <title>Genetic determinants of endophytism in the Arabidopsis root mycobiome.</title>
        <authorList>
            <person name="Mesny F."/>
            <person name="Miyauchi S."/>
            <person name="Thiergart T."/>
            <person name="Pickel B."/>
            <person name="Atanasova L."/>
            <person name="Karlsson M."/>
            <person name="Huettel B."/>
            <person name="Barry K.W."/>
            <person name="Haridas S."/>
            <person name="Chen C."/>
            <person name="Bauer D."/>
            <person name="Andreopoulos W."/>
            <person name="Pangilinan J."/>
            <person name="LaButti K."/>
            <person name="Riley R."/>
            <person name="Lipzen A."/>
            <person name="Clum A."/>
            <person name="Drula E."/>
            <person name="Henrissat B."/>
            <person name="Kohler A."/>
            <person name="Grigoriev I.V."/>
            <person name="Martin F.M."/>
            <person name="Hacquard S."/>
        </authorList>
    </citation>
    <scope>NUCLEOTIDE SEQUENCE</scope>
    <source>
        <strain evidence="4">MPI-CAGE-AT-0016</strain>
    </source>
</reference>
<dbReference type="AlphaFoldDB" id="A0A8K0TQR2"/>
<dbReference type="EMBL" id="JAGPXD010000001">
    <property type="protein sequence ID" value="KAH7374737.1"/>
    <property type="molecule type" value="Genomic_DNA"/>
</dbReference>
<feature type="binding site" evidence="2">
    <location>
        <position position="259"/>
    </location>
    <ligand>
        <name>FAD</name>
        <dbReference type="ChEBI" id="CHEBI:57692"/>
    </ligand>
</feature>
<evidence type="ECO:0000313" key="5">
    <source>
        <dbReference type="Proteomes" id="UP000813385"/>
    </source>
</evidence>
<dbReference type="GO" id="GO:0016614">
    <property type="term" value="F:oxidoreductase activity, acting on CH-OH group of donors"/>
    <property type="evidence" value="ECO:0007669"/>
    <property type="project" value="InterPro"/>
</dbReference>
<dbReference type="PANTHER" id="PTHR11552">
    <property type="entry name" value="GLUCOSE-METHANOL-CHOLINE GMC OXIDOREDUCTASE"/>
    <property type="match status" value="1"/>
</dbReference>
<dbReference type="Pfam" id="PF00732">
    <property type="entry name" value="GMC_oxred_N"/>
    <property type="match status" value="1"/>
</dbReference>
<dbReference type="SUPFAM" id="SSF51905">
    <property type="entry name" value="FAD/NAD(P)-binding domain"/>
    <property type="match status" value="1"/>
</dbReference>
<evidence type="ECO:0000256" key="1">
    <source>
        <dbReference type="ARBA" id="ARBA00010790"/>
    </source>
</evidence>
<protein>
    <submittedName>
        <fullName evidence="4">GMC oxidoreductase-domain-containing protein</fullName>
    </submittedName>
</protein>
<dbReference type="InterPro" id="IPR000172">
    <property type="entry name" value="GMC_OxRdtase_N"/>
</dbReference>
<keyword evidence="2" id="KW-0274">FAD</keyword>
<feature type="binding site" evidence="2">
    <location>
        <begin position="557"/>
        <end position="558"/>
    </location>
    <ligand>
        <name>FAD</name>
        <dbReference type="ChEBI" id="CHEBI:57692"/>
    </ligand>
</feature>
<dbReference type="GO" id="GO:0050660">
    <property type="term" value="F:flavin adenine dinucleotide binding"/>
    <property type="evidence" value="ECO:0007669"/>
    <property type="project" value="InterPro"/>
</dbReference>
<evidence type="ECO:0000256" key="2">
    <source>
        <dbReference type="PIRSR" id="PIRSR000137-2"/>
    </source>
</evidence>
<dbReference type="Gene3D" id="3.30.560.10">
    <property type="entry name" value="Glucose Oxidase, domain 3"/>
    <property type="match status" value="1"/>
</dbReference>
<evidence type="ECO:0000259" key="3">
    <source>
        <dbReference type="PROSITE" id="PS00624"/>
    </source>
</evidence>
<keyword evidence="5" id="KW-1185">Reference proteome</keyword>
<dbReference type="PANTHER" id="PTHR11552:SF78">
    <property type="entry name" value="GLUCOSE-METHANOL-CHOLINE OXIDOREDUCTASE N-TERMINAL DOMAIN-CONTAINING PROTEIN"/>
    <property type="match status" value="1"/>
</dbReference>
<dbReference type="InterPro" id="IPR007867">
    <property type="entry name" value="GMC_OxRtase_C"/>
</dbReference>
<feature type="domain" description="Glucose-methanol-choline oxidoreductase N-terminal" evidence="3">
    <location>
        <begin position="300"/>
        <end position="314"/>
    </location>
</feature>
<keyword evidence="2" id="KW-0285">Flavoprotein</keyword>
<sequence>MYSPVVGAMPHPSRSHLSSHPNIIMTTFTSLPDSLTEVDVIIAGGGTAACVVASRLSDASPSLSILVIEAGPDSAHDPAVRVPVLSFGNTLPTSKNTLFYEGVPEPTIGDRRIVVPAGGTLGGGSAINLSTYSRAQRTDLDAWKTPGWGANDLLPLMKRVETYHGPGSAETHGDSGPVQVSASTFRVSETEEGFIAAAASRGWPEAVDMQDLDTANVVQRNLRYITTYGDRSDAADAYLRPRLKDGKHPGLQVLVEHQVGRVLFDGTKATGVEVRPNPKFQPAVASRTIKARRLVVLSCGALGTPLVLERSGVGSPEVLAKAGVEVVADLPGVGHQYLDHHLHVHPYLSSLAPEQTIDAIFSGRRDLGDLLAVGDGILGWNVCDVTAKLRPADADVATMNPVARTVWDRDYKDDPSRPLAIITLINGFPGDPTSVPTGQYLASSTFTTYPLSRGHVHITGPGVDDAPDFATGLLSDPADADIEACAWAYKAQREIMRRVPAYRGEFSAGHPPFAASSGAACTKTDGPLPLEIADLTYSAEDDEVLKRWLRETVGSTWHSMGTCKMAPREAMGVVDAALGVYGVQGLKIADLSIAPGNVGANTANTAFVVGEKAAEVIIAELGLA</sequence>
<comment type="cofactor">
    <cofactor evidence="2">
        <name>FAD</name>
        <dbReference type="ChEBI" id="CHEBI:57692"/>
    </cofactor>
</comment>
<comment type="similarity">
    <text evidence="1">Belongs to the GMC oxidoreductase family.</text>
</comment>
<dbReference type="PROSITE" id="PS00624">
    <property type="entry name" value="GMC_OXRED_2"/>
    <property type="match status" value="1"/>
</dbReference>
<dbReference type="Proteomes" id="UP000813385">
    <property type="component" value="Unassembled WGS sequence"/>
</dbReference>
<dbReference type="InterPro" id="IPR012132">
    <property type="entry name" value="GMC_OxRdtase"/>
</dbReference>
<gene>
    <name evidence="4" type="ORF">B0T11DRAFT_2967</name>
</gene>
<name>A0A8K0TQR2_9PEZI</name>
<dbReference type="OrthoDB" id="269227at2759"/>
<dbReference type="Gene3D" id="3.50.50.60">
    <property type="entry name" value="FAD/NAD(P)-binding domain"/>
    <property type="match status" value="1"/>
</dbReference>
<accession>A0A8K0TQR2</accession>
<organism evidence="4 5">
    <name type="scientific">Plectosphaerella cucumerina</name>
    <dbReference type="NCBI Taxonomy" id="40658"/>
    <lineage>
        <taxon>Eukaryota</taxon>
        <taxon>Fungi</taxon>
        <taxon>Dikarya</taxon>
        <taxon>Ascomycota</taxon>
        <taxon>Pezizomycotina</taxon>
        <taxon>Sordariomycetes</taxon>
        <taxon>Hypocreomycetidae</taxon>
        <taxon>Glomerellales</taxon>
        <taxon>Plectosphaerellaceae</taxon>
        <taxon>Plectosphaerella</taxon>
    </lineage>
</organism>
<dbReference type="PIRSF" id="PIRSF000137">
    <property type="entry name" value="Alcohol_oxidase"/>
    <property type="match status" value="1"/>
</dbReference>
<comment type="caution">
    <text evidence="4">The sequence shown here is derived from an EMBL/GenBank/DDBJ whole genome shotgun (WGS) entry which is preliminary data.</text>
</comment>
<dbReference type="InterPro" id="IPR036188">
    <property type="entry name" value="FAD/NAD-bd_sf"/>
</dbReference>
<evidence type="ECO:0000313" key="4">
    <source>
        <dbReference type="EMBL" id="KAH7374737.1"/>
    </source>
</evidence>
<dbReference type="Pfam" id="PF05199">
    <property type="entry name" value="GMC_oxred_C"/>
    <property type="match status" value="1"/>
</dbReference>